<name>A0A0A8Z786_ARUDO</name>
<accession>A0A0A8Z786</accession>
<dbReference type="EMBL" id="GBRH01262611">
    <property type="protein sequence ID" value="JAD35284.1"/>
    <property type="molecule type" value="Transcribed_RNA"/>
</dbReference>
<reference evidence="1" key="2">
    <citation type="journal article" date="2015" name="Data Brief">
        <title>Shoot transcriptome of the giant reed, Arundo donax.</title>
        <authorList>
            <person name="Barrero R.A."/>
            <person name="Guerrero F.D."/>
            <person name="Moolhuijzen P."/>
            <person name="Goolsby J.A."/>
            <person name="Tidwell J."/>
            <person name="Bellgard S.E."/>
            <person name="Bellgard M.I."/>
        </authorList>
    </citation>
    <scope>NUCLEOTIDE SEQUENCE</scope>
    <source>
        <tissue evidence="1">Shoot tissue taken approximately 20 cm above the soil surface</tissue>
    </source>
</reference>
<sequence>MAYIIRQKNSP</sequence>
<reference evidence="1" key="1">
    <citation type="submission" date="2014-09" db="EMBL/GenBank/DDBJ databases">
        <authorList>
            <person name="Magalhaes I.L.F."/>
            <person name="Oliveira U."/>
            <person name="Santos F.R."/>
            <person name="Vidigal T.H.D.A."/>
            <person name="Brescovit A.D."/>
            <person name="Santos A.J."/>
        </authorList>
    </citation>
    <scope>NUCLEOTIDE SEQUENCE</scope>
    <source>
        <tissue evidence="1">Shoot tissue taken approximately 20 cm above the soil surface</tissue>
    </source>
</reference>
<evidence type="ECO:0000313" key="1">
    <source>
        <dbReference type="EMBL" id="JAD35284.1"/>
    </source>
</evidence>
<protein>
    <submittedName>
        <fullName evidence="1">Uncharacterized protein</fullName>
    </submittedName>
</protein>
<organism evidence="1">
    <name type="scientific">Arundo donax</name>
    <name type="common">Giant reed</name>
    <name type="synonym">Donax arundinaceus</name>
    <dbReference type="NCBI Taxonomy" id="35708"/>
    <lineage>
        <taxon>Eukaryota</taxon>
        <taxon>Viridiplantae</taxon>
        <taxon>Streptophyta</taxon>
        <taxon>Embryophyta</taxon>
        <taxon>Tracheophyta</taxon>
        <taxon>Spermatophyta</taxon>
        <taxon>Magnoliopsida</taxon>
        <taxon>Liliopsida</taxon>
        <taxon>Poales</taxon>
        <taxon>Poaceae</taxon>
        <taxon>PACMAD clade</taxon>
        <taxon>Arundinoideae</taxon>
        <taxon>Arundineae</taxon>
        <taxon>Arundo</taxon>
    </lineage>
</organism>
<proteinExistence type="predicted"/>